<evidence type="ECO:0000256" key="5">
    <source>
        <dbReference type="ARBA" id="ARBA00022692"/>
    </source>
</evidence>
<dbReference type="PROSITE" id="PS50035">
    <property type="entry name" value="PLD"/>
    <property type="match status" value="2"/>
</dbReference>
<dbReference type="PANTHER" id="PTHR21248">
    <property type="entry name" value="CARDIOLIPIN SYNTHASE"/>
    <property type="match status" value="1"/>
</dbReference>
<dbReference type="Proteomes" id="UP001239462">
    <property type="component" value="Unassembled WGS sequence"/>
</dbReference>
<evidence type="ECO:0000256" key="13">
    <source>
        <dbReference type="SAM" id="MobiDB-lite"/>
    </source>
</evidence>
<evidence type="ECO:0000256" key="7">
    <source>
        <dbReference type="ARBA" id="ARBA00022989"/>
    </source>
</evidence>
<keyword evidence="17" id="KW-1185">Reference proteome</keyword>
<evidence type="ECO:0000256" key="9">
    <source>
        <dbReference type="ARBA" id="ARBA00023136"/>
    </source>
</evidence>
<keyword evidence="6" id="KW-0677">Repeat</keyword>
<evidence type="ECO:0000256" key="1">
    <source>
        <dbReference type="ARBA" id="ARBA00004651"/>
    </source>
</evidence>
<comment type="subcellular location">
    <subcellularLocation>
        <location evidence="1">Cell membrane</location>
        <topology evidence="1">Multi-pass membrane protein</topology>
    </subcellularLocation>
</comment>
<dbReference type="NCBIfam" id="TIGR04265">
    <property type="entry name" value="bac_cardiolipin"/>
    <property type="match status" value="1"/>
</dbReference>
<name>A0ABT7PMD0_9BACT</name>
<reference evidence="16 17" key="1">
    <citation type="submission" date="2023-06" db="EMBL/GenBank/DDBJ databases">
        <title>Roseiconus lacunae JC819 isolated from Gulf of Mannar region, Tamil Nadu.</title>
        <authorList>
            <person name="Pk S."/>
            <person name="Ch S."/>
            <person name="Ch V.R."/>
        </authorList>
    </citation>
    <scope>NUCLEOTIDE SEQUENCE [LARGE SCALE GENOMIC DNA]</scope>
    <source>
        <strain evidence="16 17">JC819</strain>
    </source>
</reference>
<feature type="domain" description="PLD phosphodiesterase" evidence="15">
    <location>
        <begin position="223"/>
        <end position="250"/>
    </location>
</feature>
<evidence type="ECO:0000256" key="6">
    <source>
        <dbReference type="ARBA" id="ARBA00022737"/>
    </source>
</evidence>
<accession>A0ABT7PMD0</accession>
<keyword evidence="2" id="KW-1003">Cell membrane</keyword>
<dbReference type="Pfam" id="PF13091">
    <property type="entry name" value="PLDc_2"/>
    <property type="match status" value="2"/>
</dbReference>
<sequence>MNPIEIAQSLSWTTVTSLMVFGIEAIAIASALHAIWYVRTTQAAIAWVVVLISLPIVSIPLYWVFGRYRFSGYRESIRDVGVKHKQSVAAVKRELRTDPGVRSTDLSTPLETVADVLDTPICDHNEASLLIDGETFYASMINEIGKARRYVYLEFYIIRDDPIGNRVADALIERAKHGVTVRFLYDNIGSIGLSRHYIQRLTDAGIDVRAFDSPTLFTTRFQVNFRNHRKLVVVDGKTSIVGGLNIGKEYTGDAGWTDRWRDTAVLLDGPVTRKVQAVFAGDYYWAARQDIPEAEWQPAEDPDALPSNDRPTKPRSSSGGRAAICATGPADDQPRATMMFASIAASAKKRLWITTPYLVPDETTQVSLAMARARGVDVRILIPSIADHYSVFLSGFHYERELMNAGVRVGRYREGLMHQKCWLVDDKLAMIGSTNLDNRSLHLNFEMMVAVECPRFVAAVEGMLREDFAFATWPNPETPAAHPWLTKAGRIVARLFSPIL</sequence>
<dbReference type="EMBL" id="JASZZN010000013">
    <property type="protein sequence ID" value="MDM4017311.1"/>
    <property type="molecule type" value="Genomic_DNA"/>
</dbReference>
<keyword evidence="10" id="KW-0594">Phospholipid biosynthesis</keyword>
<evidence type="ECO:0000313" key="16">
    <source>
        <dbReference type="EMBL" id="MDM4017311.1"/>
    </source>
</evidence>
<dbReference type="Gene3D" id="3.30.870.10">
    <property type="entry name" value="Endonuclease Chain A"/>
    <property type="match status" value="2"/>
</dbReference>
<feature type="region of interest" description="Disordered" evidence="13">
    <location>
        <begin position="298"/>
        <end position="328"/>
    </location>
</feature>
<evidence type="ECO:0000256" key="12">
    <source>
        <dbReference type="NCBIfam" id="TIGR04265"/>
    </source>
</evidence>
<evidence type="ECO:0000256" key="14">
    <source>
        <dbReference type="SAM" id="Phobius"/>
    </source>
</evidence>
<feature type="domain" description="PLD phosphodiesterase" evidence="15">
    <location>
        <begin position="413"/>
        <end position="440"/>
    </location>
</feature>
<dbReference type="PANTHER" id="PTHR21248:SF22">
    <property type="entry name" value="PHOSPHOLIPASE D"/>
    <property type="match status" value="1"/>
</dbReference>
<comment type="caution">
    <text evidence="16">The sequence shown here is derived from an EMBL/GenBank/DDBJ whole genome shotgun (WGS) entry which is preliminary data.</text>
</comment>
<proteinExistence type="predicted"/>
<keyword evidence="7 14" id="KW-1133">Transmembrane helix</keyword>
<keyword evidence="11" id="KW-1208">Phospholipid metabolism</keyword>
<feature type="transmembrane region" description="Helical" evidence="14">
    <location>
        <begin position="44"/>
        <end position="65"/>
    </location>
</feature>
<feature type="transmembrane region" description="Helical" evidence="14">
    <location>
        <begin position="12"/>
        <end position="38"/>
    </location>
</feature>
<evidence type="ECO:0000256" key="2">
    <source>
        <dbReference type="ARBA" id="ARBA00022475"/>
    </source>
</evidence>
<dbReference type="EC" id="2.7.8.-" evidence="12"/>
<dbReference type="InterPro" id="IPR027379">
    <property type="entry name" value="CLS_N"/>
</dbReference>
<dbReference type="InterPro" id="IPR001736">
    <property type="entry name" value="PLipase_D/transphosphatidylase"/>
</dbReference>
<evidence type="ECO:0000256" key="4">
    <source>
        <dbReference type="ARBA" id="ARBA00022679"/>
    </source>
</evidence>
<dbReference type="RefSeq" id="WP_230776086.1">
    <property type="nucleotide sequence ID" value="NZ_JAJMQV010000084.1"/>
</dbReference>
<evidence type="ECO:0000256" key="10">
    <source>
        <dbReference type="ARBA" id="ARBA00023209"/>
    </source>
</evidence>
<dbReference type="SUPFAM" id="SSF56024">
    <property type="entry name" value="Phospholipase D/nuclease"/>
    <property type="match status" value="2"/>
</dbReference>
<dbReference type="InterPro" id="IPR022924">
    <property type="entry name" value="Cardiolipin_synthase"/>
</dbReference>
<evidence type="ECO:0000256" key="11">
    <source>
        <dbReference type="ARBA" id="ARBA00023264"/>
    </source>
</evidence>
<gene>
    <name evidence="16" type="primary">cls</name>
    <name evidence="16" type="ORF">QTN89_17825</name>
</gene>
<keyword evidence="3" id="KW-0444">Lipid biosynthesis</keyword>
<keyword evidence="9 14" id="KW-0472">Membrane</keyword>
<evidence type="ECO:0000256" key="3">
    <source>
        <dbReference type="ARBA" id="ARBA00022516"/>
    </source>
</evidence>
<keyword evidence="4" id="KW-0808">Transferase</keyword>
<protein>
    <recommendedName>
        <fullName evidence="12">Cardiolipin synthase</fullName>
        <ecNumber evidence="12">2.7.8.-</ecNumber>
    </recommendedName>
</protein>
<keyword evidence="8" id="KW-0443">Lipid metabolism</keyword>
<dbReference type="InterPro" id="IPR025202">
    <property type="entry name" value="PLD-like_dom"/>
</dbReference>
<dbReference type="Pfam" id="PF13396">
    <property type="entry name" value="PLDc_N"/>
    <property type="match status" value="1"/>
</dbReference>
<evidence type="ECO:0000259" key="15">
    <source>
        <dbReference type="PROSITE" id="PS50035"/>
    </source>
</evidence>
<dbReference type="SMART" id="SM00155">
    <property type="entry name" value="PLDc"/>
    <property type="match status" value="2"/>
</dbReference>
<organism evidence="16 17">
    <name type="scientific">Roseiconus lacunae</name>
    <dbReference type="NCBI Taxonomy" id="2605694"/>
    <lineage>
        <taxon>Bacteria</taxon>
        <taxon>Pseudomonadati</taxon>
        <taxon>Planctomycetota</taxon>
        <taxon>Planctomycetia</taxon>
        <taxon>Pirellulales</taxon>
        <taxon>Pirellulaceae</taxon>
        <taxon>Roseiconus</taxon>
    </lineage>
</organism>
<keyword evidence="5 14" id="KW-0812">Transmembrane</keyword>
<evidence type="ECO:0000256" key="8">
    <source>
        <dbReference type="ARBA" id="ARBA00023098"/>
    </source>
</evidence>
<evidence type="ECO:0000313" key="17">
    <source>
        <dbReference type="Proteomes" id="UP001239462"/>
    </source>
</evidence>